<dbReference type="Pfam" id="PF13439">
    <property type="entry name" value="Glyco_transf_4"/>
    <property type="match status" value="1"/>
</dbReference>
<evidence type="ECO:0000259" key="2">
    <source>
        <dbReference type="Pfam" id="PF13439"/>
    </source>
</evidence>
<accession>A0A2S8RC10</accession>
<dbReference type="PANTHER" id="PTHR12526:SF638">
    <property type="entry name" value="SPORE COAT PROTEIN SA"/>
    <property type="match status" value="1"/>
</dbReference>
<dbReference type="EMBL" id="NEMB01000003">
    <property type="protein sequence ID" value="PQQ67333.1"/>
    <property type="molecule type" value="Genomic_DNA"/>
</dbReference>
<dbReference type="Proteomes" id="UP000239720">
    <property type="component" value="Unassembled WGS sequence"/>
</dbReference>
<dbReference type="OrthoDB" id="9795068at2"/>
<evidence type="ECO:0000259" key="1">
    <source>
        <dbReference type="Pfam" id="PF00534"/>
    </source>
</evidence>
<dbReference type="InterPro" id="IPR001296">
    <property type="entry name" value="Glyco_trans_1"/>
</dbReference>
<dbReference type="GO" id="GO:0016757">
    <property type="term" value="F:glycosyltransferase activity"/>
    <property type="evidence" value="ECO:0007669"/>
    <property type="project" value="InterPro"/>
</dbReference>
<keyword evidence="3" id="KW-0808">Transferase</keyword>
<reference evidence="3 4" key="1">
    <citation type="journal article" date="2018" name="Syst. Appl. Microbiol.">
        <title>Characterization and high-quality draft genome sequence of Herbivorax saccincola A7, an anaerobic, alkaliphilic, thermophilic, cellulolytic, and xylanolytic bacterium.</title>
        <authorList>
            <person name="Aikawa S."/>
            <person name="Baramee S."/>
            <person name="Sermsathanaswadi J."/>
            <person name="Thianheng P."/>
            <person name="Tachaapaikoon C."/>
            <person name="Shikata A."/>
            <person name="Waeonukul R."/>
            <person name="Pason P."/>
            <person name="Ratanakhanokchai K."/>
            <person name="Kosugi A."/>
        </authorList>
    </citation>
    <scope>NUCLEOTIDE SEQUENCE [LARGE SCALE GENOMIC DNA]</scope>
    <source>
        <strain evidence="3 4">A7</strain>
    </source>
</reference>
<dbReference type="Gene3D" id="3.40.50.2000">
    <property type="entry name" value="Glycogen Phosphorylase B"/>
    <property type="match status" value="2"/>
</dbReference>
<sequence>MKIALICTEKLPVPPVAGGAVQLYISEILPYISKEHDITVFSLSHPSLPMEETVDGVKFIRVNAKIPAGYYKKIKELLENLDFDLVHVFNRPRWVPFLSENLPKTGFSLSLHNEMFHPDKISEFKAKQCIKRVEFINTVSKFIADGVKKLYPESADKLNVVYSGVNVEKYSPNWSSTGMANKLILKKQYNLLDKKVILHVTRLSPKKGTHIVISAMKKVLKTYPDTALVVVGSKWYGKNEEDEYGIYCRNLCNDISDNVVFTGFIPPSEMPQYYNLGDIFVCASQWEEPLARVHYEAMAAGLPIITTDRGGNGEIFEEEVNGLLIKDYNNPNSFSHYINYLLSRPNVAEELGLNARKTALEKYTWQRVAEEVFAPIKNTDPDTFPNRGEITAPALEAENRNEPSANNGFFPSNF</sequence>
<comment type="caution">
    <text evidence="3">The sequence shown here is derived from an EMBL/GenBank/DDBJ whole genome shotgun (WGS) entry which is preliminary data.</text>
</comment>
<gene>
    <name evidence="3" type="ORF">B9R14_11620</name>
</gene>
<feature type="domain" description="Glycosyl transferase family 1" evidence="1">
    <location>
        <begin position="186"/>
        <end position="357"/>
    </location>
</feature>
<dbReference type="PANTHER" id="PTHR12526">
    <property type="entry name" value="GLYCOSYLTRANSFERASE"/>
    <property type="match status" value="1"/>
</dbReference>
<dbReference type="RefSeq" id="WP_105368308.1">
    <property type="nucleotide sequence ID" value="NZ_NEMB01000003.1"/>
</dbReference>
<dbReference type="InterPro" id="IPR028098">
    <property type="entry name" value="Glyco_trans_4-like_N"/>
</dbReference>
<evidence type="ECO:0000313" key="3">
    <source>
        <dbReference type="EMBL" id="PQQ67333.1"/>
    </source>
</evidence>
<dbReference type="CDD" id="cd03801">
    <property type="entry name" value="GT4_PimA-like"/>
    <property type="match status" value="1"/>
</dbReference>
<dbReference type="SUPFAM" id="SSF53756">
    <property type="entry name" value="UDP-Glycosyltransferase/glycogen phosphorylase"/>
    <property type="match status" value="1"/>
</dbReference>
<name>A0A2S8RC10_9FIRM</name>
<protein>
    <submittedName>
        <fullName evidence="3">Glycosyl transferase family 1</fullName>
    </submittedName>
</protein>
<feature type="domain" description="Glycosyltransferase subfamily 4-like N-terminal" evidence="2">
    <location>
        <begin position="24"/>
        <end position="168"/>
    </location>
</feature>
<proteinExistence type="predicted"/>
<dbReference type="AlphaFoldDB" id="A0A2S8RC10"/>
<organism evidence="3 4">
    <name type="scientific">Acetivibrio saccincola</name>
    <dbReference type="NCBI Taxonomy" id="1677857"/>
    <lineage>
        <taxon>Bacteria</taxon>
        <taxon>Bacillati</taxon>
        <taxon>Bacillota</taxon>
        <taxon>Clostridia</taxon>
        <taxon>Eubacteriales</taxon>
        <taxon>Oscillospiraceae</taxon>
        <taxon>Acetivibrio</taxon>
    </lineage>
</organism>
<evidence type="ECO:0000313" key="4">
    <source>
        <dbReference type="Proteomes" id="UP000239720"/>
    </source>
</evidence>
<dbReference type="Pfam" id="PF00534">
    <property type="entry name" value="Glycos_transf_1"/>
    <property type="match status" value="1"/>
</dbReference>